<evidence type="ECO:0000313" key="9">
    <source>
        <dbReference type="EMBL" id="AEV28767.1"/>
    </source>
</evidence>
<dbReference type="AlphaFoldDB" id="G8QRB4"/>
<protein>
    <submittedName>
        <fullName evidence="9">Permease component of ABC-type sugar transporter</fullName>
    </submittedName>
</protein>
<dbReference type="RefSeq" id="WP_014269616.1">
    <property type="nucleotide sequence ID" value="NC_016633.1"/>
</dbReference>
<dbReference type="PANTHER" id="PTHR43227">
    <property type="entry name" value="BLL4140 PROTEIN"/>
    <property type="match status" value="1"/>
</dbReference>
<feature type="transmembrane region" description="Helical" evidence="7">
    <location>
        <begin position="15"/>
        <end position="36"/>
    </location>
</feature>
<dbReference type="eggNOG" id="COG1175">
    <property type="taxonomic scope" value="Bacteria"/>
</dbReference>
<dbReference type="EMBL" id="CP003155">
    <property type="protein sequence ID" value="AEV28767.1"/>
    <property type="molecule type" value="Genomic_DNA"/>
</dbReference>
<dbReference type="KEGG" id="sgp:SpiGrapes_0941"/>
<accession>G8QRB4</accession>
<keyword evidence="3" id="KW-1003">Cell membrane</keyword>
<feature type="transmembrane region" description="Helical" evidence="7">
    <location>
        <begin position="269"/>
        <end position="289"/>
    </location>
</feature>
<evidence type="ECO:0000256" key="7">
    <source>
        <dbReference type="RuleBase" id="RU363032"/>
    </source>
</evidence>
<dbReference type="HOGENOM" id="CLU_016047_0_1_12"/>
<dbReference type="Pfam" id="PF00528">
    <property type="entry name" value="BPD_transp_1"/>
    <property type="match status" value="1"/>
</dbReference>
<feature type="domain" description="ABC transmembrane type-1" evidence="8">
    <location>
        <begin position="75"/>
        <end position="290"/>
    </location>
</feature>
<reference evidence="9 10" key="1">
    <citation type="submission" date="2011-11" db="EMBL/GenBank/DDBJ databases">
        <title>Complete sequence of Spirochaeta sp. grapes.</title>
        <authorList>
            <consortium name="US DOE Joint Genome Institute"/>
            <person name="Lucas S."/>
            <person name="Han J."/>
            <person name="Lapidus A."/>
            <person name="Cheng J.-F."/>
            <person name="Goodwin L."/>
            <person name="Pitluck S."/>
            <person name="Peters L."/>
            <person name="Ovchinnikova G."/>
            <person name="Munk A.C."/>
            <person name="Detter J.C."/>
            <person name="Han C."/>
            <person name="Tapia R."/>
            <person name="Land M."/>
            <person name="Hauser L."/>
            <person name="Kyrpides N."/>
            <person name="Ivanova N."/>
            <person name="Pagani I."/>
            <person name="Ritalahtilisa K."/>
            <person name="Loeffler F."/>
            <person name="Woyke T."/>
        </authorList>
    </citation>
    <scope>NUCLEOTIDE SEQUENCE [LARGE SCALE GENOMIC DNA]</scope>
    <source>
        <strain evidence="10">ATCC BAA-1885 / DSM 22778 / Grapes</strain>
    </source>
</reference>
<keyword evidence="5 7" id="KW-1133">Transmembrane helix</keyword>
<keyword evidence="4 7" id="KW-0812">Transmembrane</keyword>
<dbReference type="GO" id="GO:0005886">
    <property type="term" value="C:plasma membrane"/>
    <property type="evidence" value="ECO:0007669"/>
    <property type="project" value="UniProtKB-SubCell"/>
</dbReference>
<dbReference type="SUPFAM" id="SSF161098">
    <property type="entry name" value="MetI-like"/>
    <property type="match status" value="1"/>
</dbReference>
<evidence type="ECO:0000256" key="4">
    <source>
        <dbReference type="ARBA" id="ARBA00022692"/>
    </source>
</evidence>
<evidence type="ECO:0000256" key="3">
    <source>
        <dbReference type="ARBA" id="ARBA00022475"/>
    </source>
</evidence>
<evidence type="ECO:0000259" key="8">
    <source>
        <dbReference type="PROSITE" id="PS50928"/>
    </source>
</evidence>
<feature type="transmembrane region" description="Helical" evidence="7">
    <location>
        <begin position="212"/>
        <end position="230"/>
    </location>
</feature>
<dbReference type="CDD" id="cd06261">
    <property type="entry name" value="TM_PBP2"/>
    <property type="match status" value="1"/>
</dbReference>
<dbReference type="OrthoDB" id="9787541at2"/>
<comment type="similarity">
    <text evidence="7">Belongs to the binding-protein-dependent transport system permease family.</text>
</comment>
<keyword evidence="9" id="KW-0762">Sugar transport</keyword>
<dbReference type="InterPro" id="IPR050809">
    <property type="entry name" value="UgpAE/MalFG_permease"/>
</dbReference>
<dbReference type="PANTHER" id="PTHR43227:SF11">
    <property type="entry name" value="BLL4140 PROTEIN"/>
    <property type="match status" value="1"/>
</dbReference>
<comment type="subcellular location">
    <subcellularLocation>
        <location evidence="1 7">Cell membrane</location>
        <topology evidence="1 7">Multi-pass membrane protein</topology>
    </subcellularLocation>
</comment>
<dbReference type="GO" id="GO:0055085">
    <property type="term" value="P:transmembrane transport"/>
    <property type="evidence" value="ECO:0007669"/>
    <property type="project" value="InterPro"/>
</dbReference>
<keyword evidence="6 7" id="KW-0472">Membrane</keyword>
<dbReference type="InterPro" id="IPR035906">
    <property type="entry name" value="MetI-like_sf"/>
</dbReference>
<sequence>MKTAYIGIEKKKARWGWIFVTPAVLLFLLFSLYPMLNAFFNTFFTMKLLSLRAPKFVGLKNYAYILQSKDFWNSAKATLFFTFGAFVPLTILSMVLALAITSRKKSGRAIQLIIYSPAILSSVVAALIWILIFDPRGLGNSVLNFLMRSPGVDHQWLTDPVMLRICTSTIYVWKYVGYFTIIFVTGIAKIPTSVLEAATIDGAQKHQIIQRIIFPLIKPTTVMVSIVAMLNCLKSFSTQYLFTQRGAPLEPINVITLNIYNTAMRDLNISRACVMSVLLFLIMMGLTLIRLKSSEKETVSY</sequence>
<name>G8QRB4_SPHPG</name>
<dbReference type="PROSITE" id="PS50928">
    <property type="entry name" value="ABC_TM1"/>
    <property type="match status" value="1"/>
</dbReference>
<evidence type="ECO:0000256" key="2">
    <source>
        <dbReference type="ARBA" id="ARBA00022448"/>
    </source>
</evidence>
<evidence type="ECO:0000256" key="5">
    <source>
        <dbReference type="ARBA" id="ARBA00022989"/>
    </source>
</evidence>
<keyword evidence="2 7" id="KW-0813">Transport</keyword>
<organism evidence="9 10">
    <name type="scientific">Sphaerochaeta pleomorpha (strain ATCC BAA-1885 / DSM 22778 / Grapes)</name>
    <dbReference type="NCBI Taxonomy" id="158190"/>
    <lineage>
        <taxon>Bacteria</taxon>
        <taxon>Pseudomonadati</taxon>
        <taxon>Spirochaetota</taxon>
        <taxon>Spirochaetia</taxon>
        <taxon>Spirochaetales</taxon>
        <taxon>Sphaerochaetaceae</taxon>
        <taxon>Sphaerochaeta</taxon>
    </lineage>
</organism>
<keyword evidence="10" id="KW-1185">Reference proteome</keyword>
<evidence type="ECO:0000256" key="1">
    <source>
        <dbReference type="ARBA" id="ARBA00004651"/>
    </source>
</evidence>
<evidence type="ECO:0000313" key="10">
    <source>
        <dbReference type="Proteomes" id="UP000005632"/>
    </source>
</evidence>
<dbReference type="Proteomes" id="UP000005632">
    <property type="component" value="Chromosome"/>
</dbReference>
<evidence type="ECO:0000256" key="6">
    <source>
        <dbReference type="ARBA" id="ARBA00023136"/>
    </source>
</evidence>
<dbReference type="Gene3D" id="1.10.3720.10">
    <property type="entry name" value="MetI-like"/>
    <property type="match status" value="1"/>
</dbReference>
<proteinExistence type="inferred from homology"/>
<dbReference type="InterPro" id="IPR000515">
    <property type="entry name" value="MetI-like"/>
</dbReference>
<gene>
    <name evidence="9" type="ordered locus">SpiGrapes_0941</name>
</gene>
<feature type="transmembrane region" description="Helical" evidence="7">
    <location>
        <begin position="170"/>
        <end position="191"/>
    </location>
</feature>
<feature type="transmembrane region" description="Helical" evidence="7">
    <location>
        <begin position="79"/>
        <end position="100"/>
    </location>
</feature>
<dbReference type="STRING" id="158190.SpiGrapes_0941"/>
<feature type="transmembrane region" description="Helical" evidence="7">
    <location>
        <begin position="112"/>
        <end position="132"/>
    </location>
</feature>